<comment type="caution">
    <text evidence="4">The sequence shown here is derived from an EMBL/GenBank/DDBJ whole genome shotgun (WGS) entry which is preliminary data.</text>
</comment>
<evidence type="ECO:0000256" key="3">
    <source>
        <dbReference type="ARBA" id="ARBA00030757"/>
    </source>
</evidence>
<dbReference type="PANTHER" id="PTHR11579">
    <property type="entry name" value="PROTEIN-L-ISOASPARTATE O-METHYLTRANSFERASE"/>
    <property type="match status" value="1"/>
</dbReference>
<dbReference type="PANTHER" id="PTHR11579:SF18">
    <property type="entry name" value="PROTEIN-L-ISOASPARTATE O-METHYLTRANSFERASE"/>
    <property type="match status" value="1"/>
</dbReference>
<dbReference type="RefSeq" id="WP_386671192.1">
    <property type="nucleotide sequence ID" value="NZ_JBHLTG010000004.1"/>
</dbReference>
<evidence type="ECO:0000256" key="2">
    <source>
        <dbReference type="ARBA" id="ARBA00013346"/>
    </source>
</evidence>
<accession>A0ABV6RSJ6</accession>
<evidence type="ECO:0000313" key="5">
    <source>
        <dbReference type="Proteomes" id="UP001589896"/>
    </source>
</evidence>
<keyword evidence="5" id="KW-1185">Reference proteome</keyword>
<proteinExistence type="inferred from homology"/>
<sequence length="218" mass="23450">MTTLDYAKARELMVEQQIRPWDVGSARVLDVLQAMPREQFAPAAHRNLAYADLALPLPNGGYMLKPVIEGRMLQALDLAETETVLEIGTGSGYLTACLAQLAREVVSLEWNSATADAARRALASQGIRNAHVENADAMTWETDRRFDAICVGGAVAQIPQHFAEWLKPGGRMFVVHGYAPAMSAVLVTGGANAASPQSLFETDIPYLGGAAPVPTFQL</sequence>
<reference evidence="4 5" key="1">
    <citation type="submission" date="2024-09" db="EMBL/GenBank/DDBJ databases">
        <authorList>
            <person name="Sun Q."/>
            <person name="Mori K."/>
        </authorList>
    </citation>
    <scope>NUCLEOTIDE SEQUENCE [LARGE SCALE GENOMIC DNA]</scope>
    <source>
        <strain evidence="4 5">KCTC 23076</strain>
    </source>
</reference>
<organism evidence="4 5">
    <name type="scientific">Lysobacter korlensis</name>
    <dbReference type="NCBI Taxonomy" id="553636"/>
    <lineage>
        <taxon>Bacteria</taxon>
        <taxon>Pseudomonadati</taxon>
        <taxon>Pseudomonadota</taxon>
        <taxon>Gammaproteobacteria</taxon>
        <taxon>Lysobacterales</taxon>
        <taxon>Lysobacteraceae</taxon>
        <taxon>Lysobacter</taxon>
    </lineage>
</organism>
<evidence type="ECO:0000313" key="4">
    <source>
        <dbReference type="EMBL" id="MFC0679957.1"/>
    </source>
</evidence>
<dbReference type="Pfam" id="PF01135">
    <property type="entry name" value="PCMT"/>
    <property type="match status" value="1"/>
</dbReference>
<dbReference type="SUPFAM" id="SSF53335">
    <property type="entry name" value="S-adenosyl-L-methionine-dependent methyltransferases"/>
    <property type="match status" value="1"/>
</dbReference>
<dbReference type="EMBL" id="JBHLTG010000004">
    <property type="protein sequence ID" value="MFC0679957.1"/>
    <property type="molecule type" value="Genomic_DNA"/>
</dbReference>
<evidence type="ECO:0000256" key="1">
    <source>
        <dbReference type="ARBA" id="ARBA00005369"/>
    </source>
</evidence>
<name>A0ABV6RSJ6_9GAMM</name>
<comment type="similarity">
    <text evidence="1">Belongs to the methyltransferase superfamily. L-isoaspartyl/D-aspartyl protein methyltransferase family.</text>
</comment>
<dbReference type="CDD" id="cd02440">
    <property type="entry name" value="AdoMet_MTases"/>
    <property type="match status" value="1"/>
</dbReference>
<dbReference type="InterPro" id="IPR000682">
    <property type="entry name" value="PCMT"/>
</dbReference>
<dbReference type="Gene3D" id="3.40.50.150">
    <property type="entry name" value="Vaccinia Virus protein VP39"/>
    <property type="match status" value="1"/>
</dbReference>
<protein>
    <recommendedName>
        <fullName evidence="2">Protein-L-isoaspartate O-methyltransferase</fullName>
    </recommendedName>
    <alternativeName>
        <fullName evidence="3">Protein L-isoaspartyl methyltransferase</fullName>
    </alternativeName>
</protein>
<dbReference type="InterPro" id="IPR029063">
    <property type="entry name" value="SAM-dependent_MTases_sf"/>
</dbReference>
<dbReference type="Proteomes" id="UP001589896">
    <property type="component" value="Unassembled WGS sequence"/>
</dbReference>
<gene>
    <name evidence="4" type="ORF">ACFFGH_19140</name>
</gene>